<keyword evidence="1" id="KW-0966">Cell projection</keyword>
<evidence type="ECO:0000313" key="2">
    <source>
        <dbReference type="Proteomes" id="UP000028486"/>
    </source>
</evidence>
<dbReference type="PATRIC" id="fig|1244531.5.peg.438"/>
<dbReference type="OrthoDB" id="5363348at2"/>
<dbReference type="EMBL" id="CP009043">
    <property type="protein sequence ID" value="AII14296.1"/>
    <property type="molecule type" value="Genomic_DNA"/>
</dbReference>
<dbReference type="STRING" id="1244531.CIG2463D_0431"/>
<keyword evidence="2" id="KW-1185">Reference proteome</keyword>
<evidence type="ECO:0000313" key="1">
    <source>
        <dbReference type="EMBL" id="AII14296.1"/>
    </source>
</evidence>
<dbReference type="KEGG" id="caj:CIG1485E_0430"/>
<organism evidence="1 2">
    <name type="scientific">Campylobacter iguaniorum</name>
    <dbReference type="NCBI Taxonomy" id="1244531"/>
    <lineage>
        <taxon>Bacteria</taxon>
        <taxon>Pseudomonadati</taxon>
        <taxon>Campylobacterota</taxon>
        <taxon>Epsilonproteobacteria</taxon>
        <taxon>Campylobacterales</taxon>
        <taxon>Campylobacteraceae</taxon>
        <taxon>Campylobacter</taxon>
    </lineage>
</organism>
<dbReference type="RefSeq" id="WP_038453225.1">
    <property type="nucleotide sequence ID" value="NZ_CP009043.1"/>
</dbReference>
<gene>
    <name evidence="1" type="ORF">CIG1485E_0430</name>
</gene>
<dbReference type="HOGENOM" id="CLU_151160_0_0_7"/>
<dbReference type="eggNOG" id="ENOG50319CQ">
    <property type="taxonomic scope" value="Bacteria"/>
</dbReference>
<dbReference type="Pfam" id="PF02050">
    <property type="entry name" value="FliJ"/>
    <property type="match status" value="1"/>
</dbReference>
<accession>A0A076F8E6</accession>
<dbReference type="GO" id="GO:0009288">
    <property type="term" value="C:bacterial-type flagellum"/>
    <property type="evidence" value="ECO:0007669"/>
    <property type="project" value="InterPro"/>
</dbReference>
<protein>
    <submittedName>
        <fullName evidence="1">Putative flagellar protein FliJ</fullName>
    </submittedName>
</protein>
<reference evidence="2" key="1">
    <citation type="journal article" date="2014" name="Genome Announc.">
        <title>Complete Genome Sequence of Campylobacter iguaniorum Strain 1485ET, Isolated from a Bearded Dragon (Pogona vitticeps).</title>
        <authorList>
            <person name="Gilbert M.J."/>
            <person name="Miller W.G."/>
            <person name="Yee E."/>
            <person name="Kik M."/>
            <person name="Wagenaar J.A."/>
            <person name="Duim B."/>
        </authorList>
    </citation>
    <scope>NUCLEOTIDE SEQUENCE [LARGE SCALE GENOMIC DNA]</scope>
    <source>
        <strain evidence="2">1485E</strain>
    </source>
</reference>
<dbReference type="GO" id="GO:0071973">
    <property type="term" value="P:bacterial-type flagellum-dependent cell motility"/>
    <property type="evidence" value="ECO:0007669"/>
    <property type="project" value="InterPro"/>
</dbReference>
<dbReference type="Proteomes" id="UP000028486">
    <property type="component" value="Chromosome"/>
</dbReference>
<dbReference type="AlphaFoldDB" id="A0A076F8E6"/>
<sequence>MNTKFSPIIKVRKQNIDKIEINLARCRALKNELQESLKMATAALESYKFPKGGNANTIKISLEEQRLLREQKDSISEKLSLNQKEISHYEFQHKKAYIELEKIKYLHNEEIKKYIQAVKKLEASNLDEIAVQRYSFMKDEQ</sequence>
<proteinExistence type="predicted"/>
<keyword evidence="1" id="KW-0282">Flagellum</keyword>
<name>A0A076F8E6_9BACT</name>
<keyword evidence="1" id="KW-0969">Cilium</keyword>
<dbReference type="InterPro" id="IPR012823">
    <property type="entry name" value="Flagell_FliJ"/>
</dbReference>